<keyword evidence="2" id="KW-1133">Transmembrane helix</keyword>
<evidence type="ECO:0000313" key="4">
    <source>
        <dbReference type="EMBL" id="KAJ0403398.1"/>
    </source>
</evidence>
<feature type="region of interest" description="Disordered" evidence="1">
    <location>
        <begin position="226"/>
        <end position="259"/>
    </location>
</feature>
<dbReference type="EMBL" id="JAKCXM010000082">
    <property type="protein sequence ID" value="KAJ0403398.1"/>
    <property type="molecule type" value="Genomic_DNA"/>
</dbReference>
<feature type="compositionally biased region" description="Basic and acidic residues" evidence="1">
    <location>
        <begin position="237"/>
        <end position="251"/>
    </location>
</feature>
<organism evidence="4 5">
    <name type="scientific">Pythium insidiosum</name>
    <name type="common">Pythiosis disease agent</name>
    <dbReference type="NCBI Taxonomy" id="114742"/>
    <lineage>
        <taxon>Eukaryota</taxon>
        <taxon>Sar</taxon>
        <taxon>Stramenopiles</taxon>
        <taxon>Oomycota</taxon>
        <taxon>Peronosporomycetes</taxon>
        <taxon>Pythiales</taxon>
        <taxon>Pythiaceae</taxon>
        <taxon>Pythium</taxon>
    </lineage>
</organism>
<evidence type="ECO:0000256" key="2">
    <source>
        <dbReference type="SAM" id="Phobius"/>
    </source>
</evidence>
<accession>A0AAD5LM20</accession>
<gene>
    <name evidence="4" type="ORF">P43SY_003969</name>
</gene>
<protein>
    <recommendedName>
        <fullName evidence="6">Transmembrane protein</fullName>
    </recommendedName>
</protein>
<keyword evidence="2" id="KW-0472">Membrane</keyword>
<sequence length="334" mass="35382">MLVSSWSLCGVALAAAGAIAFAAASPSPSSLAIDSHLVYDTQTLCTRLTELPSHHALVGMLLPNESFRGQATLTKTPAADEGCLLSFVVNGAIESSEAFSDVFTVVDAMHTALPNLIASQSGLRGAESLSDVALLSMNVAVDSQEYTVATPATQAKASQITVHDTDCNALGVSALLQALAPGETVNVVSNSENCVLGVGTPGESSSLDLATDILALLRAIDDSVRASSNEVEQPTAEDERVREVPEPETAKSESVSMAFNGPTKDTTLGILIGVSILGGMMFAVVYQKKRHDQRCQERHAMASKAAQIRRVSYRMAYERLPRDDEDEEEKEDLL</sequence>
<feature type="chain" id="PRO_5042044512" description="Transmembrane protein" evidence="3">
    <location>
        <begin position="25"/>
        <end position="334"/>
    </location>
</feature>
<name>A0AAD5LM20_PYTIN</name>
<keyword evidence="3" id="KW-0732">Signal</keyword>
<dbReference type="Proteomes" id="UP001209570">
    <property type="component" value="Unassembled WGS sequence"/>
</dbReference>
<evidence type="ECO:0000313" key="5">
    <source>
        <dbReference type="Proteomes" id="UP001209570"/>
    </source>
</evidence>
<comment type="caution">
    <text evidence="4">The sequence shown here is derived from an EMBL/GenBank/DDBJ whole genome shotgun (WGS) entry which is preliminary data.</text>
</comment>
<evidence type="ECO:0000256" key="3">
    <source>
        <dbReference type="SAM" id="SignalP"/>
    </source>
</evidence>
<reference evidence="4" key="1">
    <citation type="submission" date="2021-12" db="EMBL/GenBank/DDBJ databases">
        <title>Prjna785345.</title>
        <authorList>
            <person name="Rujirawat T."/>
            <person name="Krajaejun T."/>
        </authorList>
    </citation>
    <scope>NUCLEOTIDE SEQUENCE</scope>
    <source>
        <strain evidence="4">Pi057C3</strain>
    </source>
</reference>
<keyword evidence="5" id="KW-1185">Reference proteome</keyword>
<feature type="transmembrane region" description="Helical" evidence="2">
    <location>
        <begin position="268"/>
        <end position="286"/>
    </location>
</feature>
<proteinExistence type="predicted"/>
<evidence type="ECO:0000256" key="1">
    <source>
        <dbReference type="SAM" id="MobiDB-lite"/>
    </source>
</evidence>
<evidence type="ECO:0008006" key="6">
    <source>
        <dbReference type="Google" id="ProtNLM"/>
    </source>
</evidence>
<keyword evidence="2" id="KW-0812">Transmembrane</keyword>
<feature type="signal peptide" evidence="3">
    <location>
        <begin position="1"/>
        <end position="24"/>
    </location>
</feature>
<dbReference type="AlphaFoldDB" id="A0AAD5LM20"/>